<dbReference type="Proteomes" id="UP000631535">
    <property type="component" value="Unassembled WGS sequence"/>
</dbReference>
<dbReference type="InterPro" id="IPR017946">
    <property type="entry name" value="PLC-like_Pdiesterase_TIM-brl"/>
</dbReference>
<evidence type="ECO:0000259" key="2">
    <source>
        <dbReference type="PROSITE" id="PS51704"/>
    </source>
</evidence>
<dbReference type="InterPro" id="IPR030395">
    <property type="entry name" value="GP_PDE_dom"/>
</dbReference>
<evidence type="ECO:0000256" key="1">
    <source>
        <dbReference type="SAM" id="SignalP"/>
    </source>
</evidence>
<evidence type="ECO:0000313" key="4">
    <source>
        <dbReference type="Proteomes" id="UP000631535"/>
    </source>
</evidence>
<feature type="domain" description="GP-PDE" evidence="2">
    <location>
        <begin position="51"/>
        <end position="283"/>
    </location>
</feature>
<dbReference type="SUPFAM" id="SSF51695">
    <property type="entry name" value="PLC-like phosphodiesterases"/>
    <property type="match status" value="1"/>
</dbReference>
<evidence type="ECO:0000313" key="3">
    <source>
        <dbReference type="EMBL" id="GGO58550.1"/>
    </source>
</evidence>
<comment type="caution">
    <text evidence="3">The sequence shown here is derived from an EMBL/GenBank/DDBJ whole genome shotgun (WGS) entry which is preliminary data.</text>
</comment>
<reference evidence="4" key="1">
    <citation type="journal article" date="2019" name="Int. J. Syst. Evol. Microbiol.">
        <title>The Global Catalogue of Microorganisms (GCM) 10K type strain sequencing project: providing services to taxonomists for standard genome sequencing and annotation.</title>
        <authorList>
            <consortium name="The Broad Institute Genomics Platform"/>
            <consortium name="The Broad Institute Genome Sequencing Center for Infectious Disease"/>
            <person name="Wu L."/>
            <person name="Ma J."/>
        </authorList>
    </citation>
    <scope>NUCLEOTIDE SEQUENCE [LARGE SCALE GENOMIC DNA]</scope>
    <source>
        <strain evidence="4">CGMCC 4.7178</strain>
    </source>
</reference>
<dbReference type="PANTHER" id="PTHR46211">
    <property type="entry name" value="GLYCEROPHOSPHORYL DIESTER PHOSPHODIESTERASE"/>
    <property type="match status" value="1"/>
</dbReference>
<keyword evidence="1" id="KW-0732">Signal</keyword>
<organism evidence="3 4">
    <name type="scientific">Streptomyces daqingensis</name>
    <dbReference type="NCBI Taxonomy" id="1472640"/>
    <lineage>
        <taxon>Bacteria</taxon>
        <taxon>Bacillati</taxon>
        <taxon>Actinomycetota</taxon>
        <taxon>Actinomycetes</taxon>
        <taxon>Kitasatosporales</taxon>
        <taxon>Streptomycetaceae</taxon>
        <taxon>Streptomyces</taxon>
    </lineage>
</organism>
<feature type="chain" id="PRO_5046536394" evidence="1">
    <location>
        <begin position="25"/>
        <end position="299"/>
    </location>
</feature>
<dbReference type="Gene3D" id="3.20.20.190">
    <property type="entry name" value="Phosphatidylinositol (PI) phosphodiesterase"/>
    <property type="match status" value="1"/>
</dbReference>
<dbReference type="PANTHER" id="PTHR46211:SF14">
    <property type="entry name" value="GLYCEROPHOSPHODIESTER PHOSPHODIESTERASE"/>
    <property type="match status" value="1"/>
</dbReference>
<dbReference type="RefSeq" id="WP_189040087.1">
    <property type="nucleotide sequence ID" value="NZ_BMMP01000032.1"/>
</dbReference>
<feature type="signal peptide" evidence="1">
    <location>
        <begin position="1"/>
        <end position="24"/>
    </location>
</feature>
<dbReference type="EMBL" id="BMMP01000032">
    <property type="protein sequence ID" value="GGO58550.1"/>
    <property type="molecule type" value="Genomic_DNA"/>
</dbReference>
<dbReference type="PROSITE" id="PS51704">
    <property type="entry name" value="GP_PDE"/>
    <property type="match status" value="1"/>
</dbReference>
<accession>A0ABQ2MVH0</accession>
<dbReference type="Pfam" id="PF03009">
    <property type="entry name" value="GDPD"/>
    <property type="match status" value="1"/>
</dbReference>
<sequence length="299" mass="33008">MVAVPLTSARALLLRLLFPLAVLAPVALAPGCAPARIRADDGPLVDGLPGTVYAAHRGGALEVPENSMSGLLATYREHTTHVLDVDVRSLRGGTPVAMHDRTLDRTTDHSGPVGELSLRDWRRVRIRPSPDLPGNWRRERPPTAAEVLDRFGGKTVLNIEIKDAEALRPLARLVRERGLTRSVYVQSNSVRLAARAHRMGLLTSVWRSVEQARTDRPSRWRRFVDMLSVDHRARGSDIRRAARSGIARVWAHTVLTPAARDRVLRLGCDGVMTDAPRLLARTDSGERPRTANMRARNGS</sequence>
<proteinExistence type="predicted"/>
<protein>
    <submittedName>
        <fullName evidence="3">Glycerophosphoryl diester phosphodiesterase</fullName>
    </submittedName>
</protein>
<gene>
    <name evidence="3" type="ORF">GCM10012287_56960</name>
</gene>
<name>A0ABQ2MVH0_9ACTN</name>
<keyword evidence="4" id="KW-1185">Reference proteome</keyword>